<evidence type="ECO:0000313" key="1">
    <source>
        <dbReference type="EMBL" id="GAL00999.1"/>
    </source>
</evidence>
<accession>A0A090QGX3</accession>
<dbReference type="EMBL" id="BBMM01000007">
    <property type="protein sequence ID" value="GAL00999.1"/>
    <property type="molecule type" value="Genomic_DNA"/>
</dbReference>
<comment type="caution">
    <text evidence="1">The sequence shown here is derived from an EMBL/GenBank/DDBJ whole genome shotgun (WGS) entry which is preliminary data.</text>
</comment>
<dbReference type="Proteomes" id="UP000029226">
    <property type="component" value="Unassembled WGS sequence"/>
</dbReference>
<sequence length="43" mass="5408">MIFYRFRESGITTKFMQLTSVSFLIFIPWQRLWIFCSQKWENQ</sequence>
<name>A0A090QGX3_NONUL</name>
<proteinExistence type="predicted"/>
<organism evidence="1 2">
    <name type="scientific">Nonlabens ulvanivorans</name>
    <name type="common">Persicivirga ulvanivorans</name>
    <dbReference type="NCBI Taxonomy" id="906888"/>
    <lineage>
        <taxon>Bacteria</taxon>
        <taxon>Pseudomonadati</taxon>
        <taxon>Bacteroidota</taxon>
        <taxon>Flavobacteriia</taxon>
        <taxon>Flavobacteriales</taxon>
        <taxon>Flavobacteriaceae</taxon>
        <taxon>Nonlabens</taxon>
    </lineage>
</organism>
<gene>
    <name evidence="1" type="ORF">JCM19314_225</name>
</gene>
<dbReference type="AlphaFoldDB" id="A0A090QGX3"/>
<protein>
    <submittedName>
        <fullName evidence="1">Uncharacterized protein</fullName>
    </submittedName>
</protein>
<evidence type="ECO:0000313" key="2">
    <source>
        <dbReference type="Proteomes" id="UP000029226"/>
    </source>
</evidence>
<reference evidence="1 2" key="1">
    <citation type="journal article" date="2014" name="Genome Announc.">
        <title>Draft Genome Sequences of Marine Flavobacterium Nonlabens Strains NR17, NR24, NR27, NR32, NR33, and Ara13.</title>
        <authorList>
            <person name="Nakanishi M."/>
            <person name="Meirelles P."/>
            <person name="Suzuki R."/>
            <person name="Takatani N."/>
            <person name="Mino S."/>
            <person name="Suda W."/>
            <person name="Oshima K."/>
            <person name="Hattori M."/>
            <person name="Ohkuma M."/>
            <person name="Hosokawa M."/>
            <person name="Miyashita K."/>
            <person name="Thompson F.L."/>
            <person name="Niwa A."/>
            <person name="Sawabe T."/>
            <person name="Sawabe T."/>
        </authorList>
    </citation>
    <scope>NUCLEOTIDE SEQUENCE [LARGE SCALE GENOMIC DNA]</scope>
    <source>
        <strain evidence="2">JCM19314</strain>
    </source>
</reference>